<dbReference type="EMBL" id="CP115300">
    <property type="protein sequence ID" value="WBO61390.1"/>
    <property type="molecule type" value="Genomic_DNA"/>
</dbReference>
<keyword evidence="2" id="KW-1185">Reference proteome</keyword>
<sequence length="140" mass="14081">MTVPLVGAADCPATADLGDVPAAAGFDAGPVLGDLGGGLALDRLHHGPAHQLAALFGDVPATDDGVGLVVPRGQPRPRAQPVGGGEAVHVADLSHKYGRQGRADAGQLLDGPVAGVVAKPFRDATVEHGFLSIEFADQLE</sequence>
<accession>A0ABY7NVQ4</accession>
<gene>
    <name evidence="1" type="ORF">O1G22_00035</name>
</gene>
<dbReference type="Proteomes" id="UP001212326">
    <property type="component" value="Chromosome"/>
</dbReference>
<reference evidence="1 2" key="1">
    <citation type="submission" date="2022-12" db="EMBL/GenBank/DDBJ databases">
        <authorList>
            <person name="Mo P."/>
        </authorList>
    </citation>
    <scope>NUCLEOTIDE SEQUENCE [LARGE SCALE GENOMIC DNA]</scope>
    <source>
        <strain evidence="1 2">HUAS 2-6</strain>
    </source>
</reference>
<evidence type="ECO:0000313" key="1">
    <source>
        <dbReference type="EMBL" id="WBO61390.1"/>
    </source>
</evidence>
<organism evidence="1 2">
    <name type="scientific">Streptomyces camelliae</name>
    <dbReference type="NCBI Taxonomy" id="3004093"/>
    <lineage>
        <taxon>Bacteria</taxon>
        <taxon>Bacillati</taxon>
        <taxon>Actinomycetota</taxon>
        <taxon>Actinomycetes</taxon>
        <taxon>Kitasatosporales</taxon>
        <taxon>Streptomycetaceae</taxon>
        <taxon>Streptomyces</taxon>
    </lineage>
</organism>
<protein>
    <submittedName>
        <fullName evidence="1">Uncharacterized protein</fullName>
    </submittedName>
</protein>
<proteinExistence type="predicted"/>
<evidence type="ECO:0000313" key="2">
    <source>
        <dbReference type="Proteomes" id="UP001212326"/>
    </source>
</evidence>
<name>A0ABY7NVQ4_9ACTN</name>